<organism evidence="2 3">
    <name type="scientific">Paralvinella palmiformis</name>
    <dbReference type="NCBI Taxonomy" id="53620"/>
    <lineage>
        <taxon>Eukaryota</taxon>
        <taxon>Metazoa</taxon>
        <taxon>Spiralia</taxon>
        <taxon>Lophotrochozoa</taxon>
        <taxon>Annelida</taxon>
        <taxon>Polychaeta</taxon>
        <taxon>Sedentaria</taxon>
        <taxon>Canalipalpata</taxon>
        <taxon>Terebellida</taxon>
        <taxon>Terebelliformia</taxon>
        <taxon>Alvinellidae</taxon>
        <taxon>Paralvinella</taxon>
    </lineage>
</organism>
<feature type="region of interest" description="Disordered" evidence="1">
    <location>
        <begin position="132"/>
        <end position="167"/>
    </location>
</feature>
<feature type="compositionally biased region" description="Basic and acidic residues" evidence="1">
    <location>
        <begin position="152"/>
        <end position="161"/>
    </location>
</feature>
<dbReference type="EMBL" id="JAODUP010000543">
    <property type="protein sequence ID" value="KAK2147658.1"/>
    <property type="molecule type" value="Genomic_DNA"/>
</dbReference>
<evidence type="ECO:0000313" key="3">
    <source>
        <dbReference type="Proteomes" id="UP001208570"/>
    </source>
</evidence>
<comment type="caution">
    <text evidence="2">The sequence shown here is derived from an EMBL/GenBank/DDBJ whole genome shotgun (WGS) entry which is preliminary data.</text>
</comment>
<feature type="region of interest" description="Disordered" evidence="1">
    <location>
        <begin position="85"/>
        <end position="115"/>
    </location>
</feature>
<evidence type="ECO:0000313" key="2">
    <source>
        <dbReference type="EMBL" id="KAK2147658.1"/>
    </source>
</evidence>
<proteinExistence type="predicted"/>
<keyword evidence="3" id="KW-1185">Reference proteome</keyword>
<dbReference type="InterPro" id="IPR026704">
    <property type="entry name" value="KATNIP"/>
</dbReference>
<evidence type="ECO:0000256" key="1">
    <source>
        <dbReference type="SAM" id="MobiDB-lite"/>
    </source>
</evidence>
<gene>
    <name evidence="2" type="ORF">LSH36_543g06015</name>
</gene>
<name>A0AAD9J7P3_9ANNE</name>
<dbReference type="PANTHER" id="PTHR21534:SF0">
    <property type="entry name" value="KATANIN-INTERACTING PROTEIN"/>
    <property type="match status" value="1"/>
</dbReference>
<reference evidence="2" key="1">
    <citation type="journal article" date="2023" name="Mol. Biol. Evol.">
        <title>Third-Generation Sequencing Reveals the Adaptive Role of the Epigenome in Three Deep-Sea Polychaetes.</title>
        <authorList>
            <person name="Perez M."/>
            <person name="Aroh O."/>
            <person name="Sun Y."/>
            <person name="Lan Y."/>
            <person name="Juniper S.K."/>
            <person name="Young C.R."/>
            <person name="Angers B."/>
            <person name="Qian P.Y."/>
        </authorList>
    </citation>
    <scope>NUCLEOTIDE SEQUENCE</scope>
    <source>
        <strain evidence="2">P08H-3</strain>
    </source>
</reference>
<sequence length="167" mass="19235">MIYSYYTVLGQPRCQWESGEICSESEEKPKVASYMIDPRYDGYLLLLQERNKIVKKLQTKNPKQIELERKEQGFSLYLNGANTKVKKGESSRTRLNQVKPRKTKTSAGSRKEYLTPEEFDDVEAEEIRSKLRANTAPTKGHRKNWNAGSVDIKTHRGEKVKVRAPGK</sequence>
<dbReference type="PANTHER" id="PTHR21534">
    <property type="entry name" value="KATANIN-INTERACTING PROTEIN"/>
    <property type="match status" value="1"/>
</dbReference>
<dbReference type="Proteomes" id="UP001208570">
    <property type="component" value="Unassembled WGS sequence"/>
</dbReference>
<protein>
    <submittedName>
        <fullName evidence="2">Uncharacterized protein</fullName>
    </submittedName>
</protein>
<dbReference type="AlphaFoldDB" id="A0AAD9J7P3"/>
<accession>A0AAD9J7P3</accession>